<organism evidence="1 2">
    <name type="scientific">Pythium oligandrum</name>
    <name type="common">Mycoparasitic fungus</name>
    <dbReference type="NCBI Taxonomy" id="41045"/>
    <lineage>
        <taxon>Eukaryota</taxon>
        <taxon>Sar</taxon>
        <taxon>Stramenopiles</taxon>
        <taxon>Oomycota</taxon>
        <taxon>Peronosporomycetes</taxon>
        <taxon>Pythiales</taxon>
        <taxon>Pythiaceae</taxon>
        <taxon>Pythium</taxon>
    </lineage>
</organism>
<dbReference type="AlphaFoldDB" id="A0A8K1CBR2"/>
<evidence type="ECO:0000313" key="1">
    <source>
        <dbReference type="EMBL" id="TMW59442.1"/>
    </source>
</evidence>
<protein>
    <submittedName>
        <fullName evidence="1">Uncharacterized protein</fullName>
    </submittedName>
</protein>
<gene>
    <name evidence="1" type="ORF">Poli38472_004511</name>
</gene>
<dbReference type="OrthoDB" id="58578at2759"/>
<dbReference type="EMBL" id="SPLM01000109">
    <property type="protein sequence ID" value="TMW59442.1"/>
    <property type="molecule type" value="Genomic_DNA"/>
</dbReference>
<dbReference type="Proteomes" id="UP000794436">
    <property type="component" value="Unassembled WGS sequence"/>
</dbReference>
<reference evidence="1" key="1">
    <citation type="submission" date="2019-03" db="EMBL/GenBank/DDBJ databases">
        <title>Long read genome sequence of the mycoparasitic Pythium oligandrum ATCC 38472 isolated from sugarbeet rhizosphere.</title>
        <authorList>
            <person name="Gaulin E."/>
        </authorList>
    </citation>
    <scope>NUCLEOTIDE SEQUENCE</scope>
    <source>
        <strain evidence="1">ATCC 38472_TT</strain>
    </source>
</reference>
<sequence length="271" mass="29134">MASTLAFNAPFLASAASPASPRLADASTSLHGVMLAWEDVLAPITLLGCRVGLTNSNQALQNAQLQLAQDVYLQQALAGIEEQMLQLITTAATLGPVYIVTSKSLKFMELSCSLFFPRLAAFLLQANMTSSVGLLAKLQQHRVQVIAAPRKFTTAVEEATWRLTVFQQICVDVAVQRALMLGAPLPTTQSQSQLLLRDFEVGRFGLISLSALEVDTPICVKALEATAPFAVPKCVQVSSEMSLEAFFAQLQTLKRYVGSAAAQTNAFATRL</sequence>
<dbReference type="PANTHER" id="PTHR38899">
    <property type="entry name" value="DOMAIN OOKINETE PROTEIN, PUTATIVE-RELATED"/>
    <property type="match status" value="1"/>
</dbReference>
<evidence type="ECO:0000313" key="2">
    <source>
        <dbReference type="Proteomes" id="UP000794436"/>
    </source>
</evidence>
<accession>A0A8K1CBR2</accession>
<proteinExistence type="predicted"/>
<keyword evidence="2" id="KW-1185">Reference proteome</keyword>
<dbReference type="PANTHER" id="PTHR38899:SF1">
    <property type="entry name" value="PROTEIN KINASE"/>
    <property type="match status" value="1"/>
</dbReference>
<comment type="caution">
    <text evidence="1">The sequence shown here is derived from an EMBL/GenBank/DDBJ whole genome shotgun (WGS) entry which is preliminary data.</text>
</comment>
<name>A0A8K1CBR2_PYTOL</name>